<dbReference type="AlphaFoldDB" id="A0A0V9R797"/>
<dbReference type="RefSeq" id="WP_053900122.1">
    <property type="nucleotide sequence ID" value="NZ_BFMR01000219.1"/>
</dbReference>
<dbReference type="EMBL" id="AASOHJ010000055">
    <property type="protein sequence ID" value="EFE8676213.1"/>
    <property type="molecule type" value="Genomic_DNA"/>
</dbReference>
<comment type="caution">
    <text evidence="1">The sequence shown here is derived from an EMBL/GenBank/DDBJ whole genome shotgun (WGS) entry which is preliminary data.</text>
</comment>
<evidence type="ECO:0000313" key="1">
    <source>
        <dbReference type="EMBL" id="EFE8676213.1"/>
    </source>
</evidence>
<evidence type="ECO:0000313" key="2">
    <source>
        <dbReference type="Proteomes" id="UP000533482"/>
    </source>
</evidence>
<name>A0A0V9R797_ECOLX</name>
<gene>
    <name evidence="1" type="ORF">F7N46_24490</name>
</gene>
<reference evidence="1 2" key="1">
    <citation type="submission" date="2019-09" db="EMBL/GenBank/DDBJ databases">
        <authorList>
            <consortium name="NARMS: The National Antimicrobial Resistance Monitoring System"/>
        </authorList>
    </citation>
    <scope>NUCLEOTIDE SEQUENCE [LARGE SCALE GENOMIC DNA]</scope>
    <source>
        <strain evidence="1 2">FSIS11923834</strain>
    </source>
</reference>
<dbReference type="Proteomes" id="UP000533482">
    <property type="component" value="Unassembled WGS sequence"/>
</dbReference>
<proteinExistence type="predicted"/>
<protein>
    <submittedName>
        <fullName evidence="1">Uncharacterized protein</fullName>
    </submittedName>
</protein>
<accession>A0A0V9R797</accession>
<organism evidence="1 2">
    <name type="scientific">Escherichia coli</name>
    <dbReference type="NCBI Taxonomy" id="562"/>
    <lineage>
        <taxon>Bacteria</taxon>
        <taxon>Pseudomonadati</taxon>
        <taxon>Pseudomonadota</taxon>
        <taxon>Gammaproteobacteria</taxon>
        <taxon>Enterobacterales</taxon>
        <taxon>Enterobacteriaceae</taxon>
        <taxon>Escherichia</taxon>
    </lineage>
</organism>
<sequence length="260" mass="29153">MKDEIQKLACDIIDKTGLEISESNRLDIIEKAVKTAMDHIATRLVEIPLPGLPYLKVELHVWGEPSCARRSALVVFISKENPLSLKVQVGAWMDGKVIYTNTVFCAPNDSIIEEAIQESLLTMHSLVLLEDKQNYEEYLRSIKGERTLSLKADFVTPTNLLEVLLNKGANDAVNVIRESEYASLCDMCKSQLDLVHIVIDAGKACDGVMAEFAGKMVRIANELPMIEQEAKSYATNHVTELLVPYRLESNQRKMVSWGSW</sequence>